<gene>
    <name evidence="3" type="ORF">ECRASSUSDP1_LOCUS29233</name>
</gene>
<feature type="transmembrane region" description="Helical" evidence="2">
    <location>
        <begin position="381"/>
        <end position="406"/>
    </location>
</feature>
<evidence type="ECO:0000313" key="4">
    <source>
        <dbReference type="Proteomes" id="UP001295684"/>
    </source>
</evidence>
<keyword evidence="4" id="KW-1185">Reference proteome</keyword>
<feature type="transmembrane region" description="Helical" evidence="2">
    <location>
        <begin position="351"/>
        <end position="369"/>
    </location>
</feature>
<dbReference type="EMBL" id="CAMPGE010030096">
    <property type="protein sequence ID" value="CAI2387599.1"/>
    <property type="molecule type" value="Genomic_DNA"/>
</dbReference>
<keyword evidence="2" id="KW-0472">Membrane</keyword>
<keyword evidence="2" id="KW-0812">Transmembrane</keyword>
<sequence>MCRTLCEFLRKQKRLKTLCLRKIGIKSTKEIFEILDSISNCYRLEKVEIITELFDDMDKADFEKEDSDLCDKIKKNVALKELILLKKESEVKRFPRLAKELAKNGGIRGTLNTVLTSEDCGPQPVDAHDLKVALKFPVKLKFGCNVKNTHLDEMETMLKQKDNLVQELDFIGTSDNDIIKVIRLLDQPGFYYKALQLIDFGKRSISIPNFIKISKWVCKTFSSKLQNEDYSNEILKHLFCCRKKKEIVPKTMGHLRVMRNTPKYQFKIDIQRKLHQDDYKMMFLMNELCGNFIDLQITESSCPITLPNKPSNTGCCKYLKAVSTARKEITSFKYLKTPEEDINFSLLLKSVYFLFILNLSLSVTLPFFLKHDDMGKGLKWECHVIFGVYIIISIFVEICLFCWAYSKKIKNLFYEGRCSGTTWLVFFQFCVTGAVGKIDIYTDVATIVEIYKHAVAESDDCLKPVEVGNSVLKWVALYAAIFIFCLTLAYQIFCLVRPLFCKIPKKTFNPLISNTVNLLVCSDHKLLGMTLDSFGISFYERIGCGEINAKKLQSIFKLIFEDLIQQFINVCFLVFIYKQGLVSKDNTNDQLNMLYYVLILSLTFGCFSIACTMFYICFSPASTLRWADLHKLVTSINGNSQDSEENRTSHQSFGRDNKGKLNYFR</sequence>
<name>A0AAD1YAP7_EUPCR</name>
<evidence type="ECO:0000256" key="1">
    <source>
        <dbReference type="SAM" id="MobiDB-lite"/>
    </source>
</evidence>
<protein>
    <submittedName>
        <fullName evidence="3">Uncharacterized protein</fullName>
    </submittedName>
</protein>
<dbReference type="AlphaFoldDB" id="A0AAD1YAP7"/>
<comment type="caution">
    <text evidence="3">The sequence shown here is derived from an EMBL/GenBank/DDBJ whole genome shotgun (WGS) entry which is preliminary data.</text>
</comment>
<evidence type="ECO:0000256" key="2">
    <source>
        <dbReference type="SAM" id="Phobius"/>
    </source>
</evidence>
<feature type="compositionally biased region" description="Basic and acidic residues" evidence="1">
    <location>
        <begin position="644"/>
        <end position="659"/>
    </location>
</feature>
<evidence type="ECO:0000313" key="3">
    <source>
        <dbReference type="EMBL" id="CAI2387599.1"/>
    </source>
</evidence>
<dbReference type="Proteomes" id="UP001295684">
    <property type="component" value="Unassembled WGS sequence"/>
</dbReference>
<accession>A0AAD1YAP7</accession>
<proteinExistence type="predicted"/>
<keyword evidence="2" id="KW-1133">Transmembrane helix</keyword>
<organism evidence="3 4">
    <name type="scientific">Euplotes crassus</name>
    <dbReference type="NCBI Taxonomy" id="5936"/>
    <lineage>
        <taxon>Eukaryota</taxon>
        <taxon>Sar</taxon>
        <taxon>Alveolata</taxon>
        <taxon>Ciliophora</taxon>
        <taxon>Intramacronucleata</taxon>
        <taxon>Spirotrichea</taxon>
        <taxon>Hypotrichia</taxon>
        <taxon>Euplotida</taxon>
        <taxon>Euplotidae</taxon>
        <taxon>Moneuplotes</taxon>
    </lineage>
</organism>
<feature type="transmembrane region" description="Helical" evidence="2">
    <location>
        <begin position="593"/>
        <end position="618"/>
    </location>
</feature>
<feature type="region of interest" description="Disordered" evidence="1">
    <location>
        <begin position="639"/>
        <end position="665"/>
    </location>
</feature>
<reference evidence="3" key="1">
    <citation type="submission" date="2023-07" db="EMBL/GenBank/DDBJ databases">
        <authorList>
            <consortium name="AG Swart"/>
            <person name="Singh M."/>
            <person name="Singh A."/>
            <person name="Seah K."/>
            <person name="Emmerich C."/>
        </authorList>
    </citation>
    <scope>NUCLEOTIDE SEQUENCE</scope>
    <source>
        <strain evidence="3">DP1</strain>
    </source>
</reference>
<feature type="transmembrane region" description="Helical" evidence="2">
    <location>
        <begin position="475"/>
        <end position="496"/>
    </location>
</feature>